<name>A0A4P7AHC6_9MOLU</name>
<dbReference type="SUPFAM" id="SSF88697">
    <property type="entry name" value="PUA domain-like"/>
    <property type="match status" value="1"/>
</dbReference>
<keyword evidence="5 12" id="KW-0963">Cytoplasm</keyword>
<evidence type="ECO:0000256" key="7">
    <source>
        <dbReference type="ARBA" id="ARBA00022603"/>
    </source>
</evidence>
<dbReference type="Gene3D" id="3.40.1280.10">
    <property type="match status" value="1"/>
</dbReference>
<evidence type="ECO:0000313" key="15">
    <source>
        <dbReference type="EMBL" id="QBQ07587.1"/>
    </source>
</evidence>
<dbReference type="PANTHER" id="PTHR30027:SF3">
    <property type="entry name" value="16S RRNA (URACIL(1498)-N(3))-METHYLTRANSFERASE"/>
    <property type="match status" value="1"/>
</dbReference>
<comment type="similarity">
    <text evidence="2 12">Belongs to the RNA methyltransferase RsmE family.</text>
</comment>
<proteinExistence type="inferred from homology"/>
<keyword evidence="9 12" id="KW-0949">S-adenosyl-L-methionine</keyword>
<organism evidence="15 16">
    <name type="scientific">Spiroplasma gladiatoris</name>
    <dbReference type="NCBI Taxonomy" id="2143"/>
    <lineage>
        <taxon>Bacteria</taxon>
        <taxon>Bacillati</taxon>
        <taxon>Mycoplasmatota</taxon>
        <taxon>Mollicutes</taxon>
        <taxon>Entomoplasmatales</taxon>
        <taxon>Spiroplasmataceae</taxon>
        <taxon>Spiroplasma</taxon>
    </lineage>
</organism>
<dbReference type="AlphaFoldDB" id="A0A4P7AHC6"/>
<dbReference type="RefSeq" id="WP_134297378.1">
    <property type="nucleotide sequence ID" value="NZ_CP038013.1"/>
</dbReference>
<dbReference type="EC" id="2.1.1.193" evidence="3 12"/>
<dbReference type="NCBIfam" id="TIGR00046">
    <property type="entry name" value="RsmE family RNA methyltransferase"/>
    <property type="match status" value="1"/>
</dbReference>
<comment type="function">
    <text evidence="10 12">Specifically methylates the N3 position of the uracil ring of uridine 1498 (m3U1498) in 16S rRNA. Acts on the fully assembled 30S ribosomal subunit.</text>
</comment>
<comment type="catalytic activity">
    <reaction evidence="11 12">
        <text>uridine(1498) in 16S rRNA + S-adenosyl-L-methionine = N(3)-methyluridine(1498) in 16S rRNA + S-adenosyl-L-homocysteine + H(+)</text>
        <dbReference type="Rhea" id="RHEA:42920"/>
        <dbReference type="Rhea" id="RHEA-COMP:10283"/>
        <dbReference type="Rhea" id="RHEA-COMP:10284"/>
        <dbReference type="ChEBI" id="CHEBI:15378"/>
        <dbReference type="ChEBI" id="CHEBI:57856"/>
        <dbReference type="ChEBI" id="CHEBI:59789"/>
        <dbReference type="ChEBI" id="CHEBI:65315"/>
        <dbReference type="ChEBI" id="CHEBI:74502"/>
        <dbReference type="EC" id="2.1.1.193"/>
    </reaction>
</comment>
<evidence type="ECO:0000256" key="3">
    <source>
        <dbReference type="ARBA" id="ARBA00012328"/>
    </source>
</evidence>
<evidence type="ECO:0000256" key="12">
    <source>
        <dbReference type="PIRNR" id="PIRNR015601"/>
    </source>
</evidence>
<dbReference type="GO" id="GO:0005737">
    <property type="term" value="C:cytoplasm"/>
    <property type="evidence" value="ECO:0007669"/>
    <property type="project" value="UniProtKB-SubCell"/>
</dbReference>
<dbReference type="InterPro" id="IPR029026">
    <property type="entry name" value="tRNA_m1G_MTases_N"/>
</dbReference>
<dbReference type="Gene3D" id="2.40.240.20">
    <property type="entry name" value="Hypothetical PUA domain-like, domain 1"/>
    <property type="match status" value="1"/>
</dbReference>
<dbReference type="GO" id="GO:0070475">
    <property type="term" value="P:rRNA base methylation"/>
    <property type="evidence" value="ECO:0007669"/>
    <property type="project" value="TreeGrafter"/>
</dbReference>
<comment type="subcellular location">
    <subcellularLocation>
        <location evidence="1 12">Cytoplasm</location>
    </subcellularLocation>
</comment>
<accession>A0A4P7AHC6</accession>
<reference evidence="15 16" key="1">
    <citation type="submission" date="2019-03" db="EMBL/GenBank/DDBJ databases">
        <title>Complete genome sequence of Spiroplasma gladiatoris TG-1 (DSM 22552).</title>
        <authorList>
            <person name="Lin Y.-C."/>
            <person name="Chou L."/>
            <person name="Kuo C.-H."/>
        </authorList>
    </citation>
    <scope>NUCLEOTIDE SEQUENCE [LARGE SCALE GENOMIC DNA]</scope>
    <source>
        <strain evidence="15 16">TG-1</strain>
    </source>
</reference>
<dbReference type="Proteomes" id="UP000294309">
    <property type="component" value="Chromosome"/>
</dbReference>
<dbReference type="PANTHER" id="PTHR30027">
    <property type="entry name" value="RIBOSOMAL RNA SMALL SUBUNIT METHYLTRANSFERASE E"/>
    <property type="match status" value="1"/>
</dbReference>
<evidence type="ECO:0000256" key="1">
    <source>
        <dbReference type="ARBA" id="ARBA00004496"/>
    </source>
</evidence>
<evidence type="ECO:0000256" key="11">
    <source>
        <dbReference type="ARBA" id="ARBA00047944"/>
    </source>
</evidence>
<feature type="domain" description="Ribosomal RNA small subunit methyltransferase E methyltransferase" evidence="13">
    <location>
        <begin position="71"/>
        <end position="232"/>
    </location>
</feature>
<feature type="domain" description="Ribosomal RNA small subunit methyltransferase E PUA-like" evidence="14">
    <location>
        <begin position="17"/>
        <end position="62"/>
    </location>
</feature>
<evidence type="ECO:0000256" key="4">
    <source>
        <dbReference type="ARBA" id="ARBA00013673"/>
    </source>
</evidence>
<evidence type="ECO:0000313" key="16">
    <source>
        <dbReference type="Proteomes" id="UP000294309"/>
    </source>
</evidence>
<dbReference type="EMBL" id="CP038013">
    <property type="protein sequence ID" value="QBQ07587.1"/>
    <property type="molecule type" value="Genomic_DNA"/>
</dbReference>
<dbReference type="CDD" id="cd18084">
    <property type="entry name" value="RsmE-like"/>
    <property type="match status" value="1"/>
</dbReference>
<protein>
    <recommendedName>
        <fullName evidence="4 12">Ribosomal RNA small subunit methyltransferase E</fullName>
        <ecNumber evidence="3 12">2.1.1.193</ecNumber>
    </recommendedName>
</protein>
<dbReference type="GO" id="GO:0070042">
    <property type="term" value="F:rRNA (uridine-N3-)-methyltransferase activity"/>
    <property type="evidence" value="ECO:0007669"/>
    <property type="project" value="TreeGrafter"/>
</dbReference>
<dbReference type="SUPFAM" id="SSF75217">
    <property type="entry name" value="alpha/beta knot"/>
    <property type="match status" value="1"/>
</dbReference>
<keyword evidence="6 12" id="KW-0698">rRNA processing</keyword>
<gene>
    <name evidence="15" type="primary">rsmE</name>
    <name evidence="15" type="ORF">SGLAD_v1c03880</name>
</gene>
<dbReference type="KEGG" id="sgq:SGLAD_v1c03880"/>
<evidence type="ECO:0000256" key="9">
    <source>
        <dbReference type="ARBA" id="ARBA00022691"/>
    </source>
</evidence>
<dbReference type="InterPro" id="IPR029028">
    <property type="entry name" value="Alpha/beta_knot_MTases"/>
</dbReference>
<evidence type="ECO:0000256" key="8">
    <source>
        <dbReference type="ARBA" id="ARBA00022679"/>
    </source>
</evidence>
<sequence length="237" mass="27557">MFSFFVNELSMQNKFIIENKDFHHIVNVIKLKIGEKIFCIYNNKKYLCSIETIEKNYIIANIINEVLHNNQQIKINLIVGLIREQKWDYILQKSTELGVDKIIPVEFKRNVVTIDQRKLQNKITRWNEICLSAAKQSKRVSIPKVCEVVKNLDELKNYLGELNLVAYENNKDMSLKEYLKSEFNTISIVIGPEGGFETKEISQLKKLGFNIIGLGQNILRAETACLYFVSTIIYEKT</sequence>
<evidence type="ECO:0000256" key="6">
    <source>
        <dbReference type="ARBA" id="ARBA00022552"/>
    </source>
</evidence>
<dbReference type="Pfam" id="PF20260">
    <property type="entry name" value="PUA_4"/>
    <property type="match status" value="1"/>
</dbReference>
<evidence type="ECO:0000256" key="5">
    <source>
        <dbReference type="ARBA" id="ARBA00022490"/>
    </source>
</evidence>
<dbReference type="InterPro" id="IPR046887">
    <property type="entry name" value="RsmE_PUA-like"/>
</dbReference>
<dbReference type="OrthoDB" id="9815641at2"/>
<dbReference type="InterPro" id="IPR046886">
    <property type="entry name" value="RsmE_MTase_dom"/>
</dbReference>
<dbReference type="Pfam" id="PF04452">
    <property type="entry name" value="Methyltrans_RNA"/>
    <property type="match status" value="1"/>
</dbReference>
<dbReference type="PIRSF" id="PIRSF015601">
    <property type="entry name" value="MTase_slr0722"/>
    <property type="match status" value="1"/>
</dbReference>
<evidence type="ECO:0000259" key="13">
    <source>
        <dbReference type="Pfam" id="PF04452"/>
    </source>
</evidence>
<keyword evidence="7 12" id="KW-0489">Methyltransferase</keyword>
<evidence type="ECO:0000256" key="10">
    <source>
        <dbReference type="ARBA" id="ARBA00025699"/>
    </source>
</evidence>
<dbReference type="InterPro" id="IPR015947">
    <property type="entry name" value="PUA-like_sf"/>
</dbReference>
<evidence type="ECO:0000256" key="2">
    <source>
        <dbReference type="ARBA" id="ARBA00005528"/>
    </source>
</evidence>
<keyword evidence="8 12" id="KW-0808">Transferase</keyword>
<keyword evidence="16" id="KW-1185">Reference proteome</keyword>
<dbReference type="InterPro" id="IPR006700">
    <property type="entry name" value="RsmE"/>
</dbReference>
<evidence type="ECO:0000259" key="14">
    <source>
        <dbReference type="Pfam" id="PF20260"/>
    </source>
</evidence>